<dbReference type="InterPro" id="IPR001851">
    <property type="entry name" value="ABC_transp_permease"/>
</dbReference>
<evidence type="ECO:0000256" key="4">
    <source>
        <dbReference type="ARBA" id="ARBA00022989"/>
    </source>
</evidence>
<proteinExistence type="predicted"/>
<accession>A0ABU4W5I4</accession>
<dbReference type="RefSeq" id="WP_320188484.1">
    <property type="nucleotide sequence ID" value="NZ_CP192768.1"/>
</dbReference>
<name>A0ABU4W5I4_9HYPH</name>
<gene>
    <name evidence="7" type="ORF">RMS29_21995</name>
</gene>
<dbReference type="EMBL" id="JAVRAD010000012">
    <property type="protein sequence ID" value="MDX8331892.1"/>
    <property type="molecule type" value="Genomic_DNA"/>
</dbReference>
<evidence type="ECO:0000256" key="1">
    <source>
        <dbReference type="ARBA" id="ARBA00004651"/>
    </source>
</evidence>
<feature type="transmembrane region" description="Helical" evidence="6">
    <location>
        <begin position="16"/>
        <end position="34"/>
    </location>
</feature>
<comment type="caution">
    <text evidence="7">The sequence shown here is derived from an EMBL/GenBank/DDBJ whole genome shotgun (WGS) entry which is preliminary data.</text>
</comment>
<dbReference type="Proteomes" id="UP001277561">
    <property type="component" value="Unassembled WGS sequence"/>
</dbReference>
<feature type="transmembrane region" description="Helical" evidence="6">
    <location>
        <begin position="97"/>
        <end position="118"/>
    </location>
</feature>
<reference evidence="7" key="1">
    <citation type="journal article" date="2023" name="Phytobiomes J">
        <title>Deciphering the key players within the bacterial microbiota associated with aerial crown gall tumors on rhododendron: Insights into the gallobiome.</title>
        <authorList>
            <person name="Kuzmanovic N."/>
            <person name="Nesme J."/>
            <person name="Wolf J."/>
            <person name="Neumann-Schaal M."/>
            <person name="Petersen J."/>
            <person name="Fernandez-Gnecco G."/>
            <person name="Sproeer C."/>
            <person name="Bunk B."/>
            <person name="Overmann J."/>
            <person name="Sorensen S.J."/>
            <person name="Idczak E."/>
            <person name="Smalla K."/>
        </authorList>
    </citation>
    <scope>NUCLEOTIDE SEQUENCE [LARGE SCALE GENOMIC DNA]</scope>
    <source>
        <strain evidence="7">Rho-14.1</strain>
    </source>
</reference>
<dbReference type="Pfam" id="PF02653">
    <property type="entry name" value="BPD_transp_2"/>
    <property type="match status" value="1"/>
</dbReference>
<sequence>MTIATSRVSTWLRDPLTIAIAASIALLIIGELLSPGFARGDQIIRLLTVAAILGIVAAGQNIVILGGREGIDLSVGAMISFGAVLAGNMMNGQNSGILLAVVVGAAVPALIGIVNGIGITFVRIPPLVMTLGMTAVIQGGLVVYSQGVPSGAAAPMLAQFINQPLVFGIPGILFVWVLIAALMLFVLRRTAFGFAIYAIGSNERAASLVGLPVPLIRTMLYGLSGLFAGLTGVCVIGYTGTSFISVGDQYVLPSVIAVVIGGTSLAGGAGGYLGTMAGAVALTILQSVLITLNLDVWSRQVIFGATLLALMLLYGRQKQLRI</sequence>
<dbReference type="PANTHER" id="PTHR32196">
    <property type="entry name" value="ABC TRANSPORTER PERMEASE PROTEIN YPHD-RELATED-RELATED"/>
    <property type="match status" value="1"/>
</dbReference>
<keyword evidence="3 6" id="KW-0812">Transmembrane</keyword>
<keyword evidence="5 6" id="KW-0472">Membrane</keyword>
<evidence type="ECO:0000256" key="6">
    <source>
        <dbReference type="SAM" id="Phobius"/>
    </source>
</evidence>
<keyword evidence="2" id="KW-1003">Cell membrane</keyword>
<feature type="transmembrane region" description="Helical" evidence="6">
    <location>
        <begin position="124"/>
        <end position="144"/>
    </location>
</feature>
<keyword evidence="8" id="KW-1185">Reference proteome</keyword>
<dbReference type="CDD" id="cd06579">
    <property type="entry name" value="TM_PBP1_transp_AraH_like"/>
    <property type="match status" value="1"/>
</dbReference>
<feature type="transmembrane region" description="Helical" evidence="6">
    <location>
        <begin position="296"/>
        <end position="315"/>
    </location>
</feature>
<comment type="subcellular location">
    <subcellularLocation>
        <location evidence="1">Cell membrane</location>
        <topology evidence="1">Multi-pass membrane protein</topology>
    </subcellularLocation>
</comment>
<feature type="transmembrane region" description="Helical" evidence="6">
    <location>
        <begin position="73"/>
        <end position="90"/>
    </location>
</feature>
<evidence type="ECO:0000313" key="7">
    <source>
        <dbReference type="EMBL" id="MDX8331892.1"/>
    </source>
</evidence>
<feature type="transmembrane region" description="Helical" evidence="6">
    <location>
        <begin position="165"/>
        <end position="187"/>
    </location>
</feature>
<evidence type="ECO:0000313" key="8">
    <source>
        <dbReference type="Proteomes" id="UP001277561"/>
    </source>
</evidence>
<feature type="transmembrane region" description="Helical" evidence="6">
    <location>
        <begin position="46"/>
        <end position="67"/>
    </location>
</feature>
<feature type="transmembrane region" description="Helical" evidence="6">
    <location>
        <begin position="251"/>
        <end position="284"/>
    </location>
</feature>
<evidence type="ECO:0000256" key="5">
    <source>
        <dbReference type="ARBA" id="ARBA00023136"/>
    </source>
</evidence>
<evidence type="ECO:0000256" key="2">
    <source>
        <dbReference type="ARBA" id="ARBA00022475"/>
    </source>
</evidence>
<evidence type="ECO:0000256" key="3">
    <source>
        <dbReference type="ARBA" id="ARBA00022692"/>
    </source>
</evidence>
<keyword evidence="4 6" id="KW-1133">Transmembrane helix</keyword>
<protein>
    <submittedName>
        <fullName evidence="7">ABC transporter permease</fullName>
    </submittedName>
</protein>
<dbReference type="PANTHER" id="PTHR32196:SF72">
    <property type="entry name" value="RIBOSE IMPORT PERMEASE PROTEIN RBSC"/>
    <property type="match status" value="1"/>
</dbReference>
<organism evidence="7 8">
    <name type="scientific">Agrobacterium rosae</name>
    <dbReference type="NCBI Taxonomy" id="1972867"/>
    <lineage>
        <taxon>Bacteria</taxon>
        <taxon>Pseudomonadati</taxon>
        <taxon>Pseudomonadota</taxon>
        <taxon>Alphaproteobacteria</taxon>
        <taxon>Hyphomicrobiales</taxon>
        <taxon>Rhizobiaceae</taxon>
        <taxon>Rhizobium/Agrobacterium group</taxon>
        <taxon>Agrobacterium</taxon>
    </lineage>
</organism>
<feature type="transmembrane region" description="Helical" evidence="6">
    <location>
        <begin position="219"/>
        <end position="239"/>
    </location>
</feature>